<name>A2SER0_METPP</name>
<dbReference type="AlphaFoldDB" id="A2SER0"/>
<organism evidence="2 3">
    <name type="scientific">Methylibium petroleiphilum (strain ATCC BAA-1232 / LMG 22953 / PM1)</name>
    <dbReference type="NCBI Taxonomy" id="420662"/>
    <lineage>
        <taxon>Bacteria</taxon>
        <taxon>Pseudomonadati</taxon>
        <taxon>Pseudomonadota</taxon>
        <taxon>Betaproteobacteria</taxon>
        <taxon>Burkholderiales</taxon>
        <taxon>Sphaerotilaceae</taxon>
        <taxon>Methylibium</taxon>
    </lineage>
</organism>
<evidence type="ECO:0000313" key="2">
    <source>
        <dbReference type="EMBL" id="ABM94049.1"/>
    </source>
</evidence>
<dbReference type="EMBL" id="CP000555">
    <property type="protein sequence ID" value="ABM94049.1"/>
    <property type="molecule type" value="Genomic_DNA"/>
</dbReference>
<dbReference type="HOGENOM" id="CLU_1093313_0_0_4"/>
<feature type="region of interest" description="Disordered" evidence="1">
    <location>
        <begin position="94"/>
        <end position="154"/>
    </location>
</feature>
<evidence type="ECO:0000313" key="3">
    <source>
        <dbReference type="Proteomes" id="UP000000366"/>
    </source>
</evidence>
<keyword evidence="3" id="KW-1185">Reference proteome</keyword>
<gene>
    <name evidence="2" type="ordered locus">Mpe_A1088</name>
</gene>
<dbReference type="Proteomes" id="UP000000366">
    <property type="component" value="Chromosome"/>
</dbReference>
<proteinExistence type="predicted"/>
<dbReference type="KEGG" id="mpt:Mpe_A1088"/>
<reference evidence="2 3" key="1">
    <citation type="journal article" date="2007" name="J. Bacteriol.">
        <title>Whole-genome analysis of the methyl tert-butyl ether-degrading beta-proteobacterium Methylibium petroleiphilum PM1.</title>
        <authorList>
            <person name="Kane S.R."/>
            <person name="Chakicherla A.Y."/>
            <person name="Chain P.S.G."/>
            <person name="Schmidt R."/>
            <person name="Shin M.W."/>
            <person name="Legler T.C."/>
            <person name="Scow K.M."/>
            <person name="Larimer F.W."/>
            <person name="Lucas S.M."/>
            <person name="Richardson P.M."/>
            <person name="Hristova K.R."/>
        </authorList>
    </citation>
    <scope>NUCLEOTIDE SEQUENCE [LARGE SCALE GENOMIC DNA]</scope>
    <source>
        <strain evidence="3">ATCC BAA-1232 / LMG 22953 / PM1</strain>
    </source>
</reference>
<protein>
    <submittedName>
        <fullName evidence="2">Uncharacterized protein</fullName>
    </submittedName>
</protein>
<evidence type="ECO:0000256" key="1">
    <source>
        <dbReference type="SAM" id="MobiDB-lite"/>
    </source>
</evidence>
<accession>A2SER0</accession>
<sequence length="254" mass="26174">MAEGRCGAAVGGGAEPLSRGVPSLHQARKSGGCCVGAMREGADPLKFERAGTRLARKTGPAAQIERGQRGQQPAMSLQAAPVMGWASVGLRCSERGQSGDTAGTAGTNLRAQSTRQPGHASAGGRCRAERPGGRRQEPLTTRMQGASRRGGRPRGEVRMALAAAAAELTRESGGATWREMAIRACVGFTVARDTTRNMARAGELVVLGRRCASGTNRPAVVFASGQLDESASDTGVSLGAVLGAWRATTSCDSE</sequence>
<feature type="compositionally biased region" description="Basic and acidic residues" evidence="1">
    <location>
        <begin position="126"/>
        <end position="137"/>
    </location>
</feature>
<feature type="region of interest" description="Disordered" evidence="1">
    <location>
        <begin position="1"/>
        <end position="24"/>
    </location>
</feature>
<feature type="compositionally biased region" description="Polar residues" evidence="1">
    <location>
        <begin position="95"/>
        <end position="116"/>
    </location>
</feature>